<dbReference type="PANTHER" id="PTHR35378:SF1">
    <property type="entry name" value="C2H2-TYPE DOMAIN-CONTAINING PROTEIN"/>
    <property type="match status" value="1"/>
</dbReference>
<evidence type="ECO:0000313" key="1">
    <source>
        <dbReference type="EMBL" id="KAL3891607.1"/>
    </source>
</evidence>
<keyword evidence="2" id="KW-1185">Reference proteome</keyword>
<evidence type="ECO:0000313" key="2">
    <source>
        <dbReference type="Proteomes" id="UP001634394"/>
    </source>
</evidence>
<reference evidence="1 2" key="1">
    <citation type="submission" date="2024-11" db="EMBL/GenBank/DDBJ databases">
        <title>Chromosome-level genome assembly of the freshwater bivalve Anodonta woodiana.</title>
        <authorList>
            <person name="Chen X."/>
        </authorList>
    </citation>
    <scope>NUCLEOTIDE SEQUENCE [LARGE SCALE GENOMIC DNA]</scope>
    <source>
        <strain evidence="1">MN2024</strain>
        <tissue evidence="1">Gills</tissue>
    </source>
</reference>
<comment type="caution">
    <text evidence="1">The sequence shown here is derived from an EMBL/GenBank/DDBJ whole genome shotgun (WGS) entry which is preliminary data.</text>
</comment>
<dbReference type="PANTHER" id="PTHR35378">
    <property type="entry name" value="UNNAMED PRODUCT"/>
    <property type="match status" value="1"/>
</dbReference>
<dbReference type="EMBL" id="JBJQND010000001">
    <property type="protein sequence ID" value="KAL3891607.1"/>
    <property type="molecule type" value="Genomic_DNA"/>
</dbReference>
<dbReference type="AlphaFoldDB" id="A0ABD3Y2D7"/>
<accession>A0ABD3Y2D7</accession>
<proteinExistence type="predicted"/>
<name>A0ABD3Y2D7_SINWO</name>
<sequence length="129" mass="15029">MGELNLYPSEIRFSQKAINTMFDRKSLHPYRSIGQTLDDLCEGRCAISDIPRISVCRHDDEWYTKDNRRLWVFKQLEALGKCGKITVNVVDRSEIDSRKFSTDNKGRSVEFIRLRSPGGEWYKKVKSVP</sequence>
<organism evidence="1 2">
    <name type="scientific">Sinanodonta woodiana</name>
    <name type="common">Chinese pond mussel</name>
    <name type="synonym">Anodonta woodiana</name>
    <dbReference type="NCBI Taxonomy" id="1069815"/>
    <lineage>
        <taxon>Eukaryota</taxon>
        <taxon>Metazoa</taxon>
        <taxon>Spiralia</taxon>
        <taxon>Lophotrochozoa</taxon>
        <taxon>Mollusca</taxon>
        <taxon>Bivalvia</taxon>
        <taxon>Autobranchia</taxon>
        <taxon>Heteroconchia</taxon>
        <taxon>Palaeoheterodonta</taxon>
        <taxon>Unionida</taxon>
        <taxon>Unionoidea</taxon>
        <taxon>Unionidae</taxon>
        <taxon>Unioninae</taxon>
        <taxon>Sinanodonta</taxon>
    </lineage>
</organism>
<gene>
    <name evidence="1" type="ORF">ACJMK2_003862</name>
</gene>
<dbReference type="Proteomes" id="UP001634394">
    <property type="component" value="Unassembled WGS sequence"/>
</dbReference>
<protein>
    <submittedName>
        <fullName evidence="1">Uncharacterized protein</fullName>
    </submittedName>
</protein>